<dbReference type="SUPFAM" id="SSF47413">
    <property type="entry name" value="lambda repressor-like DNA-binding domains"/>
    <property type="match status" value="1"/>
</dbReference>
<dbReference type="CDD" id="cd01392">
    <property type="entry name" value="HTH_LacI"/>
    <property type="match status" value="1"/>
</dbReference>
<proteinExistence type="predicted"/>
<dbReference type="Gene3D" id="3.40.50.2300">
    <property type="match status" value="2"/>
</dbReference>
<dbReference type="InterPro" id="IPR028082">
    <property type="entry name" value="Peripla_BP_I"/>
</dbReference>
<evidence type="ECO:0000259" key="5">
    <source>
        <dbReference type="PROSITE" id="PS50943"/>
    </source>
</evidence>
<sequence length="342" mass="38184">MEQKVTLKELARLLNLSVSTVSKALNDSSEISAQTRSRVKQLALLNNYVPNGMAQSLKNNKTKTIGVVIPNILPSFFTKALHGIESTAAKAGYKIIICISNESTEKEEESLRTFLSGRVDGIILSLAKETQQTKKLDHLKRIIDYGIPLVFFDRISDELSCDSISIDDKKIAEKATDEMHQTGCRNIIYLSTIFDTSVDLQRQNGYTISQAKRRAEPYILHIKDYAVFQERLLPVISEKCVDGILAADELSAILTMRTAIKNGYKIPEDISVIGFTNGFMGEHFLPSLSTVNQHAEEQGKMAVETLISRLKDENTDPVKHVLDTAIIHRESTRTPVSFLKNV</sequence>
<name>A0ABU3D9Z3_9FLAO</name>
<organism evidence="6 7">
    <name type="scientific">Autumnicola musiva</name>
    <dbReference type="NCBI Taxonomy" id="3075589"/>
    <lineage>
        <taxon>Bacteria</taxon>
        <taxon>Pseudomonadati</taxon>
        <taxon>Bacteroidota</taxon>
        <taxon>Flavobacteriia</taxon>
        <taxon>Flavobacteriales</taxon>
        <taxon>Flavobacteriaceae</taxon>
        <taxon>Autumnicola</taxon>
    </lineage>
</organism>
<dbReference type="EMBL" id="JAVRHK010000020">
    <property type="protein sequence ID" value="MDT0678360.1"/>
    <property type="molecule type" value="Genomic_DNA"/>
</dbReference>
<dbReference type="Gene3D" id="1.10.260.40">
    <property type="entry name" value="lambda repressor-like DNA-binding domains"/>
    <property type="match status" value="1"/>
</dbReference>
<dbReference type="Proteomes" id="UP001262582">
    <property type="component" value="Unassembled WGS sequence"/>
</dbReference>
<dbReference type="InterPro" id="IPR010982">
    <property type="entry name" value="Lambda_DNA-bd_dom_sf"/>
</dbReference>
<evidence type="ECO:0000256" key="1">
    <source>
        <dbReference type="ARBA" id="ARBA00023015"/>
    </source>
</evidence>
<protein>
    <submittedName>
        <fullName evidence="6">LacI family DNA-binding transcriptional regulator</fullName>
    </submittedName>
</protein>
<evidence type="ECO:0000259" key="4">
    <source>
        <dbReference type="PROSITE" id="PS50932"/>
    </source>
</evidence>
<dbReference type="InterPro" id="IPR000843">
    <property type="entry name" value="HTH_LacI"/>
</dbReference>
<gene>
    <name evidence="6" type="ORF">RM539_17395</name>
</gene>
<reference evidence="6 7" key="1">
    <citation type="submission" date="2023-09" db="EMBL/GenBank/DDBJ databases">
        <authorList>
            <person name="Rey-Velasco X."/>
        </authorList>
    </citation>
    <scope>NUCLEOTIDE SEQUENCE [LARGE SCALE GENOMIC DNA]</scope>
    <source>
        <strain evidence="6 7">F117</strain>
    </source>
</reference>
<dbReference type="InterPro" id="IPR046335">
    <property type="entry name" value="LacI/GalR-like_sensor"/>
</dbReference>
<dbReference type="PANTHER" id="PTHR30146">
    <property type="entry name" value="LACI-RELATED TRANSCRIPTIONAL REPRESSOR"/>
    <property type="match status" value="1"/>
</dbReference>
<dbReference type="Pfam" id="PF13377">
    <property type="entry name" value="Peripla_BP_3"/>
    <property type="match status" value="1"/>
</dbReference>
<dbReference type="PANTHER" id="PTHR30146:SF109">
    <property type="entry name" value="HTH-TYPE TRANSCRIPTIONAL REGULATOR GALS"/>
    <property type="match status" value="1"/>
</dbReference>
<accession>A0ABU3D9Z3</accession>
<dbReference type="GO" id="GO:0003677">
    <property type="term" value="F:DNA binding"/>
    <property type="evidence" value="ECO:0007669"/>
    <property type="project" value="UniProtKB-KW"/>
</dbReference>
<feature type="domain" description="HTH lacI-type" evidence="4">
    <location>
        <begin position="5"/>
        <end position="59"/>
    </location>
</feature>
<dbReference type="SMART" id="SM00354">
    <property type="entry name" value="HTH_LACI"/>
    <property type="match status" value="1"/>
</dbReference>
<evidence type="ECO:0000313" key="6">
    <source>
        <dbReference type="EMBL" id="MDT0678360.1"/>
    </source>
</evidence>
<dbReference type="PROSITE" id="PS50943">
    <property type="entry name" value="HTH_CROC1"/>
    <property type="match status" value="1"/>
</dbReference>
<keyword evidence="3" id="KW-0804">Transcription</keyword>
<keyword evidence="1" id="KW-0805">Transcription regulation</keyword>
<keyword evidence="2 6" id="KW-0238">DNA-binding</keyword>
<dbReference type="SUPFAM" id="SSF53822">
    <property type="entry name" value="Periplasmic binding protein-like I"/>
    <property type="match status" value="1"/>
</dbReference>
<evidence type="ECO:0000256" key="3">
    <source>
        <dbReference type="ARBA" id="ARBA00023163"/>
    </source>
</evidence>
<comment type="caution">
    <text evidence="6">The sequence shown here is derived from an EMBL/GenBank/DDBJ whole genome shotgun (WGS) entry which is preliminary data.</text>
</comment>
<feature type="domain" description="HTH cro/C1-type" evidence="5">
    <location>
        <begin position="2"/>
        <end position="35"/>
    </location>
</feature>
<dbReference type="RefSeq" id="WP_311504695.1">
    <property type="nucleotide sequence ID" value="NZ_JAVRHK010000020.1"/>
</dbReference>
<dbReference type="CDD" id="cd06267">
    <property type="entry name" value="PBP1_LacI_sugar_binding-like"/>
    <property type="match status" value="1"/>
</dbReference>
<keyword evidence="7" id="KW-1185">Reference proteome</keyword>
<dbReference type="InterPro" id="IPR001387">
    <property type="entry name" value="Cro/C1-type_HTH"/>
</dbReference>
<dbReference type="Pfam" id="PF00356">
    <property type="entry name" value="LacI"/>
    <property type="match status" value="1"/>
</dbReference>
<evidence type="ECO:0000313" key="7">
    <source>
        <dbReference type="Proteomes" id="UP001262582"/>
    </source>
</evidence>
<dbReference type="PROSITE" id="PS50932">
    <property type="entry name" value="HTH_LACI_2"/>
    <property type="match status" value="1"/>
</dbReference>
<evidence type="ECO:0000256" key="2">
    <source>
        <dbReference type="ARBA" id="ARBA00023125"/>
    </source>
</evidence>